<gene>
    <name evidence="2" type="ORF">MKW98_026444</name>
</gene>
<dbReference type="AlphaFoldDB" id="A0AAD4TDK1"/>
<organism evidence="2 3">
    <name type="scientific">Papaver atlanticum</name>
    <dbReference type="NCBI Taxonomy" id="357466"/>
    <lineage>
        <taxon>Eukaryota</taxon>
        <taxon>Viridiplantae</taxon>
        <taxon>Streptophyta</taxon>
        <taxon>Embryophyta</taxon>
        <taxon>Tracheophyta</taxon>
        <taxon>Spermatophyta</taxon>
        <taxon>Magnoliopsida</taxon>
        <taxon>Ranunculales</taxon>
        <taxon>Papaveraceae</taxon>
        <taxon>Papaveroideae</taxon>
        <taxon>Papaver</taxon>
    </lineage>
</organism>
<feature type="domain" description="RNA helicase aquarius N-terminal" evidence="1">
    <location>
        <begin position="98"/>
        <end position="127"/>
    </location>
</feature>
<accession>A0AAD4TDK1</accession>
<evidence type="ECO:0000313" key="2">
    <source>
        <dbReference type="EMBL" id="KAI3950990.1"/>
    </source>
</evidence>
<keyword evidence="3" id="KW-1185">Reference proteome</keyword>
<feature type="domain" description="RNA helicase aquarius N-terminal" evidence="1">
    <location>
        <begin position="18"/>
        <end position="81"/>
    </location>
</feature>
<proteinExistence type="predicted"/>
<dbReference type="Pfam" id="PF16399">
    <property type="entry name" value="Aquarius_N_1st"/>
    <property type="match status" value="2"/>
</dbReference>
<comment type="caution">
    <text evidence="2">The sequence shown here is derived from an EMBL/GenBank/DDBJ whole genome shotgun (WGS) entry which is preliminary data.</text>
</comment>
<dbReference type="EMBL" id="JAJJMB010002585">
    <property type="protein sequence ID" value="KAI3950990.1"/>
    <property type="molecule type" value="Genomic_DNA"/>
</dbReference>
<protein>
    <recommendedName>
        <fullName evidence="1">RNA helicase aquarius N-terminal domain-containing protein</fullName>
    </recommendedName>
</protein>
<sequence>MEEEELNLLLRFGGELGKTSYLLFLINVFQSLEDDIVSQTVLKLASLRVWSCLSYGRLQMEMCLDPNLIMKWKRMIKKEFKVFSHRQPDRGDNQLGSSEQVDNGCVLYFERFMEFLIDLLSQLPTRRGF</sequence>
<dbReference type="Proteomes" id="UP001202328">
    <property type="component" value="Unassembled WGS sequence"/>
</dbReference>
<dbReference type="InterPro" id="IPR032174">
    <property type="entry name" value="Aquarius_N"/>
</dbReference>
<evidence type="ECO:0000259" key="1">
    <source>
        <dbReference type="Pfam" id="PF16399"/>
    </source>
</evidence>
<name>A0AAD4TDK1_9MAGN</name>
<evidence type="ECO:0000313" key="3">
    <source>
        <dbReference type="Proteomes" id="UP001202328"/>
    </source>
</evidence>
<reference evidence="2" key="1">
    <citation type="submission" date="2022-04" db="EMBL/GenBank/DDBJ databases">
        <title>A functionally conserved STORR gene fusion in Papaver species that diverged 16.8 million years ago.</title>
        <authorList>
            <person name="Catania T."/>
        </authorList>
    </citation>
    <scope>NUCLEOTIDE SEQUENCE</scope>
    <source>
        <strain evidence="2">S-188037</strain>
    </source>
</reference>